<dbReference type="STRING" id="630390.A0A0C4EYB4"/>
<dbReference type="AlphaFoldDB" id="A0A0C4EYB4"/>
<gene>
    <name evidence="1" type="ORF">PTTG_05814</name>
</gene>
<dbReference type="EMBL" id="ADAS02000005">
    <property type="protein sequence ID" value="OAV98904.1"/>
    <property type="molecule type" value="Genomic_DNA"/>
</dbReference>
<sequence>MSNLSKCSLDASSDPNRKQLQEKLAQLSDICWLSAQIKQAILAFEADPNLLRQRKDHDRNLSVHMYQLATLKKRLPDNP</sequence>
<dbReference type="EnsemblFungi" id="PTTG_05814-t43_1">
    <property type="protein sequence ID" value="PTTG_05814-t43_1-p1"/>
    <property type="gene ID" value="PTTG_05814"/>
</dbReference>
<evidence type="ECO:0000313" key="3">
    <source>
        <dbReference type="Proteomes" id="UP000005240"/>
    </source>
</evidence>
<evidence type="ECO:0000313" key="2">
    <source>
        <dbReference type="EnsemblFungi" id="PTTG_05814-t43_1-p1"/>
    </source>
</evidence>
<dbReference type="OrthoDB" id="10255013at2759"/>
<organism evidence="1">
    <name type="scientific">Puccinia triticina (isolate 1-1 / race 1 (BBBD))</name>
    <name type="common">Brown leaf rust fungus</name>
    <dbReference type="NCBI Taxonomy" id="630390"/>
    <lineage>
        <taxon>Eukaryota</taxon>
        <taxon>Fungi</taxon>
        <taxon>Dikarya</taxon>
        <taxon>Basidiomycota</taxon>
        <taxon>Pucciniomycotina</taxon>
        <taxon>Pucciniomycetes</taxon>
        <taxon>Pucciniales</taxon>
        <taxon>Pucciniaceae</taxon>
        <taxon>Puccinia</taxon>
    </lineage>
</organism>
<proteinExistence type="predicted"/>
<evidence type="ECO:0000313" key="1">
    <source>
        <dbReference type="EMBL" id="OAV98904.1"/>
    </source>
</evidence>
<protein>
    <submittedName>
        <fullName evidence="1 2">Uncharacterized protein</fullName>
    </submittedName>
</protein>
<reference evidence="1" key="2">
    <citation type="submission" date="2016-05" db="EMBL/GenBank/DDBJ databases">
        <title>Comparative analysis highlights variable genome content of wheat rusts and divergence of the mating loci.</title>
        <authorList>
            <person name="Cuomo C.A."/>
            <person name="Bakkeren G."/>
            <person name="Szabo L."/>
            <person name="Khalil H."/>
            <person name="Joly D."/>
            <person name="Goldberg J."/>
            <person name="Young S."/>
            <person name="Zeng Q."/>
            <person name="Fellers J."/>
        </authorList>
    </citation>
    <scope>NUCLEOTIDE SEQUENCE [LARGE SCALE GENOMIC DNA]</scope>
    <source>
        <strain evidence="1">1-1 BBBD Race 1</strain>
    </source>
</reference>
<dbReference type="VEuPathDB" id="FungiDB:PTTG_05814"/>
<name>A0A0C4EYB4_PUCT1</name>
<dbReference type="Proteomes" id="UP000005240">
    <property type="component" value="Unassembled WGS sequence"/>
</dbReference>
<keyword evidence="3" id="KW-1185">Reference proteome</keyword>
<reference evidence="2 3" key="3">
    <citation type="journal article" date="2017" name="G3 (Bethesda)">
        <title>Comparative analysis highlights variable genome content of wheat rusts and divergence of the mating loci.</title>
        <authorList>
            <person name="Cuomo C.A."/>
            <person name="Bakkeren G."/>
            <person name="Khalil H.B."/>
            <person name="Panwar V."/>
            <person name="Joly D."/>
            <person name="Linning R."/>
            <person name="Sakthikumar S."/>
            <person name="Song X."/>
            <person name="Adiconis X."/>
            <person name="Fan L."/>
            <person name="Goldberg J.M."/>
            <person name="Levin J.Z."/>
            <person name="Young S."/>
            <person name="Zeng Q."/>
            <person name="Anikster Y."/>
            <person name="Bruce M."/>
            <person name="Wang M."/>
            <person name="Yin C."/>
            <person name="McCallum B."/>
            <person name="Szabo L.J."/>
            <person name="Hulbert S."/>
            <person name="Chen X."/>
            <person name="Fellers J.P."/>
        </authorList>
    </citation>
    <scope>NUCLEOTIDE SEQUENCE</scope>
    <source>
        <strain evidence="2">isolate 1-1 / race 1 (BBBD)</strain>
        <strain evidence="3">Isolate 1-1 / race 1 (BBBD)</strain>
    </source>
</reference>
<accession>A0A0C4EYB4</accession>
<reference evidence="1" key="1">
    <citation type="submission" date="2009-11" db="EMBL/GenBank/DDBJ databases">
        <authorList>
            <consortium name="The Broad Institute Genome Sequencing Platform"/>
            <person name="Ward D."/>
            <person name="Feldgarden M."/>
            <person name="Earl A."/>
            <person name="Young S.K."/>
            <person name="Zeng Q."/>
            <person name="Koehrsen M."/>
            <person name="Alvarado L."/>
            <person name="Berlin A."/>
            <person name="Bochicchio J."/>
            <person name="Borenstein D."/>
            <person name="Chapman S.B."/>
            <person name="Chen Z."/>
            <person name="Engels R."/>
            <person name="Freedman E."/>
            <person name="Gellesch M."/>
            <person name="Goldberg J."/>
            <person name="Griggs A."/>
            <person name="Gujja S."/>
            <person name="Heilman E."/>
            <person name="Heiman D."/>
            <person name="Hepburn T."/>
            <person name="Howarth C."/>
            <person name="Jen D."/>
            <person name="Larson L."/>
            <person name="Lewis B."/>
            <person name="Mehta T."/>
            <person name="Park D."/>
            <person name="Pearson M."/>
            <person name="Roberts A."/>
            <person name="Saif S."/>
            <person name="Shea T."/>
            <person name="Shenoy N."/>
            <person name="Sisk P."/>
            <person name="Stolte C."/>
            <person name="Sykes S."/>
            <person name="Thomson T."/>
            <person name="Walk T."/>
            <person name="White J."/>
            <person name="Yandava C."/>
            <person name="Izard J."/>
            <person name="Baranova O.V."/>
            <person name="Blanton J.M."/>
            <person name="Tanner A.C."/>
            <person name="Dewhirst F.E."/>
            <person name="Haas B."/>
            <person name="Nusbaum C."/>
            <person name="Birren B."/>
        </authorList>
    </citation>
    <scope>NUCLEOTIDE SEQUENCE [LARGE SCALE GENOMIC DNA]</scope>
    <source>
        <strain evidence="1">1-1 BBBD Race 1</strain>
    </source>
</reference>
<reference evidence="2" key="4">
    <citation type="submission" date="2025-05" db="UniProtKB">
        <authorList>
            <consortium name="EnsemblFungi"/>
        </authorList>
    </citation>
    <scope>IDENTIFICATION</scope>
    <source>
        <strain evidence="2">isolate 1-1 / race 1 (BBBD)</strain>
    </source>
</reference>